<reference evidence="1" key="1">
    <citation type="journal article" date="2019" name="bioRxiv">
        <title>The Genome of the Zebra Mussel, Dreissena polymorpha: A Resource for Invasive Species Research.</title>
        <authorList>
            <person name="McCartney M.A."/>
            <person name="Auch B."/>
            <person name="Kono T."/>
            <person name="Mallez S."/>
            <person name="Zhang Y."/>
            <person name="Obille A."/>
            <person name="Becker A."/>
            <person name="Abrahante J.E."/>
            <person name="Garbe J."/>
            <person name="Badalamenti J.P."/>
            <person name="Herman A."/>
            <person name="Mangelson H."/>
            <person name="Liachko I."/>
            <person name="Sullivan S."/>
            <person name="Sone E.D."/>
            <person name="Koren S."/>
            <person name="Silverstein K.A.T."/>
            <person name="Beckman K.B."/>
            <person name="Gohl D.M."/>
        </authorList>
    </citation>
    <scope>NUCLEOTIDE SEQUENCE</scope>
    <source>
        <strain evidence="1">Duluth1</strain>
        <tissue evidence="1">Whole animal</tissue>
    </source>
</reference>
<keyword evidence="2" id="KW-1185">Reference proteome</keyword>
<sequence length="145" mass="16298">MRRASGSTLRMGHVTAVRTAPSSGARRSTSAEPIHGYLAREDAVLIEVEGNQGNDEFICRYNSLYIVLETLEQYAKMLRNKFQNNSRVTVINLGLGAKNVVLFVKIECNNACATSKFSGEGWETPLYSQQRHRVHDEAVRRRVRG</sequence>
<proteinExistence type="predicted"/>
<reference evidence="1" key="2">
    <citation type="submission" date="2020-11" db="EMBL/GenBank/DDBJ databases">
        <authorList>
            <person name="McCartney M.A."/>
            <person name="Auch B."/>
            <person name="Kono T."/>
            <person name="Mallez S."/>
            <person name="Becker A."/>
            <person name="Gohl D.M."/>
            <person name="Silverstein K.A.T."/>
            <person name="Koren S."/>
            <person name="Bechman K.B."/>
            <person name="Herman A."/>
            <person name="Abrahante J.E."/>
            <person name="Garbe J."/>
        </authorList>
    </citation>
    <scope>NUCLEOTIDE SEQUENCE</scope>
    <source>
        <strain evidence="1">Duluth1</strain>
        <tissue evidence="1">Whole animal</tissue>
    </source>
</reference>
<gene>
    <name evidence="1" type="ORF">DPMN_164209</name>
</gene>
<evidence type="ECO:0000313" key="1">
    <source>
        <dbReference type="EMBL" id="KAH3786107.1"/>
    </source>
</evidence>
<dbReference type="AlphaFoldDB" id="A0A9D4EY87"/>
<accession>A0A9D4EY87</accession>
<evidence type="ECO:0000313" key="2">
    <source>
        <dbReference type="Proteomes" id="UP000828390"/>
    </source>
</evidence>
<dbReference type="EMBL" id="JAIWYP010000008">
    <property type="protein sequence ID" value="KAH3786107.1"/>
    <property type="molecule type" value="Genomic_DNA"/>
</dbReference>
<name>A0A9D4EY87_DREPO</name>
<dbReference type="Proteomes" id="UP000828390">
    <property type="component" value="Unassembled WGS sequence"/>
</dbReference>
<organism evidence="1 2">
    <name type="scientific">Dreissena polymorpha</name>
    <name type="common">Zebra mussel</name>
    <name type="synonym">Mytilus polymorpha</name>
    <dbReference type="NCBI Taxonomy" id="45954"/>
    <lineage>
        <taxon>Eukaryota</taxon>
        <taxon>Metazoa</taxon>
        <taxon>Spiralia</taxon>
        <taxon>Lophotrochozoa</taxon>
        <taxon>Mollusca</taxon>
        <taxon>Bivalvia</taxon>
        <taxon>Autobranchia</taxon>
        <taxon>Heteroconchia</taxon>
        <taxon>Euheterodonta</taxon>
        <taxon>Imparidentia</taxon>
        <taxon>Neoheterodontei</taxon>
        <taxon>Myida</taxon>
        <taxon>Dreissenoidea</taxon>
        <taxon>Dreissenidae</taxon>
        <taxon>Dreissena</taxon>
    </lineage>
</organism>
<comment type="caution">
    <text evidence="1">The sequence shown here is derived from an EMBL/GenBank/DDBJ whole genome shotgun (WGS) entry which is preliminary data.</text>
</comment>
<protein>
    <submittedName>
        <fullName evidence="1">Uncharacterized protein</fullName>
    </submittedName>
</protein>